<accession>A0ABW6E8L3</accession>
<comment type="caution">
    <text evidence="2">The sequence shown here is derived from an EMBL/GenBank/DDBJ whole genome shotgun (WGS) entry which is preliminary data.</text>
</comment>
<dbReference type="Proteomes" id="UP001598300">
    <property type="component" value="Unassembled WGS sequence"/>
</dbReference>
<evidence type="ECO:0000313" key="3">
    <source>
        <dbReference type="Proteomes" id="UP001598300"/>
    </source>
</evidence>
<dbReference type="RefSeq" id="WP_079167096.1">
    <property type="nucleotide sequence ID" value="NZ_JBFAFN010000005.1"/>
</dbReference>
<protein>
    <submittedName>
        <fullName evidence="2">Uncharacterized protein</fullName>
    </submittedName>
</protein>
<evidence type="ECO:0000256" key="1">
    <source>
        <dbReference type="SAM" id="SignalP"/>
    </source>
</evidence>
<proteinExistence type="predicted"/>
<sequence>MKKKNAAGIAAALSVSAAAALLGASSPASATSPGTSTASTVGYVCQSRYDGAWFPINGYSRGFSTTAPAQVARNAAFKVSFDPAPILALGEYNKELTDIEVAYKVSPGAKVLSYRLVGGSNLGSASFHVERRGAEFVVTSPDSIPGGVEFDLPTLEVKLRAPSSAGTVTTAPGGSSFTDRSFGWNRLHPENEQWDPFQCYADPAAPVVFSSTNVT</sequence>
<reference evidence="2 3" key="1">
    <citation type="submission" date="2024-09" db="EMBL/GenBank/DDBJ databases">
        <title>The Natural Products Discovery Center: Release of the First 8490 Sequenced Strains for Exploring Actinobacteria Biosynthetic Diversity.</title>
        <authorList>
            <person name="Kalkreuter E."/>
            <person name="Kautsar S.A."/>
            <person name="Yang D."/>
            <person name="Bader C.D."/>
            <person name="Teijaro C.N."/>
            <person name="Fluegel L."/>
            <person name="Davis C.M."/>
            <person name="Simpson J.R."/>
            <person name="Lauterbach L."/>
            <person name="Steele A.D."/>
            <person name="Gui C."/>
            <person name="Meng S."/>
            <person name="Li G."/>
            <person name="Viehrig K."/>
            <person name="Ye F."/>
            <person name="Su P."/>
            <person name="Kiefer A.F."/>
            <person name="Nichols A."/>
            <person name="Cepeda A.J."/>
            <person name="Yan W."/>
            <person name="Fan B."/>
            <person name="Jiang Y."/>
            <person name="Adhikari A."/>
            <person name="Zheng C.-J."/>
            <person name="Schuster L."/>
            <person name="Cowan T.M."/>
            <person name="Smanski M.J."/>
            <person name="Chevrette M.G."/>
            <person name="De Carvalho L.P.S."/>
            <person name="Shen B."/>
        </authorList>
    </citation>
    <scope>NUCLEOTIDE SEQUENCE [LARGE SCALE GENOMIC DNA]</scope>
    <source>
        <strain evidence="2 3">NPDC058584</strain>
    </source>
</reference>
<gene>
    <name evidence="2" type="ORF">ACFWR3_35815</name>
</gene>
<evidence type="ECO:0000313" key="2">
    <source>
        <dbReference type="EMBL" id="MFD3961437.1"/>
    </source>
</evidence>
<keyword evidence="3" id="KW-1185">Reference proteome</keyword>
<organism evidence="2 3">
    <name type="scientific">Streptomyces bacillaris</name>
    <dbReference type="NCBI Taxonomy" id="68179"/>
    <lineage>
        <taxon>Bacteria</taxon>
        <taxon>Bacillati</taxon>
        <taxon>Actinomycetota</taxon>
        <taxon>Actinomycetes</taxon>
        <taxon>Kitasatosporales</taxon>
        <taxon>Streptomycetaceae</taxon>
        <taxon>Streptomyces</taxon>
    </lineage>
</organism>
<keyword evidence="1" id="KW-0732">Signal</keyword>
<dbReference type="EMBL" id="JBHXPM010000058">
    <property type="protein sequence ID" value="MFD3961437.1"/>
    <property type="molecule type" value="Genomic_DNA"/>
</dbReference>
<name>A0ABW6E8L3_9ACTN</name>
<feature type="chain" id="PRO_5046913137" evidence="1">
    <location>
        <begin position="31"/>
        <end position="215"/>
    </location>
</feature>
<feature type="signal peptide" evidence="1">
    <location>
        <begin position="1"/>
        <end position="30"/>
    </location>
</feature>